<dbReference type="FunCoup" id="A0A3P8X5H4">
    <property type="interactions" value="253"/>
</dbReference>
<keyword evidence="3" id="KW-0813">Transport</keyword>
<feature type="region of interest" description="Disordered" evidence="11">
    <location>
        <begin position="343"/>
        <end position="386"/>
    </location>
</feature>
<reference evidence="13" key="3">
    <citation type="submission" date="2025-09" db="UniProtKB">
        <authorList>
            <consortium name="Ensembl"/>
        </authorList>
    </citation>
    <scope>IDENTIFICATION</scope>
</reference>
<evidence type="ECO:0000256" key="11">
    <source>
        <dbReference type="SAM" id="MobiDB-lite"/>
    </source>
</evidence>
<dbReference type="PROSITE" id="PS50206">
    <property type="entry name" value="RHODANESE_3"/>
    <property type="match status" value="1"/>
</dbReference>
<dbReference type="STRING" id="244447.ENSCSEP00000033296"/>
<dbReference type="Pfam" id="PF00581">
    <property type="entry name" value="Rhodanese"/>
    <property type="match status" value="1"/>
</dbReference>
<evidence type="ECO:0000256" key="1">
    <source>
        <dbReference type="ARBA" id="ARBA00004120"/>
    </source>
</evidence>
<dbReference type="PANTHER" id="PTHR44390">
    <property type="entry name" value="CENTROSOMAL PROTEIN OF 41 KDA"/>
    <property type="match status" value="1"/>
</dbReference>
<dbReference type="GO" id="GO:0005813">
    <property type="term" value="C:centrosome"/>
    <property type="evidence" value="ECO:0007669"/>
    <property type="project" value="UniProtKB-SubCell"/>
</dbReference>
<keyword evidence="7" id="KW-0969">Cilium</keyword>
<accession>A0A3P8X5H4</accession>
<dbReference type="CDD" id="cd00158">
    <property type="entry name" value="RHOD"/>
    <property type="match status" value="1"/>
</dbReference>
<evidence type="ECO:0000256" key="2">
    <source>
        <dbReference type="ARBA" id="ARBA00004300"/>
    </source>
</evidence>
<keyword evidence="6" id="KW-0653">Protein transport</keyword>
<evidence type="ECO:0000256" key="3">
    <source>
        <dbReference type="ARBA" id="ARBA00022448"/>
    </source>
</evidence>
<dbReference type="InterPro" id="IPR051889">
    <property type="entry name" value="CEP41"/>
</dbReference>
<evidence type="ECO:0000256" key="10">
    <source>
        <dbReference type="ARBA" id="ARBA00038465"/>
    </source>
</evidence>
<evidence type="ECO:0000313" key="14">
    <source>
        <dbReference type="Proteomes" id="UP000265120"/>
    </source>
</evidence>
<dbReference type="PANTHER" id="PTHR44390:SF1">
    <property type="entry name" value="CENTROSOMAL PROTEIN OF 41 KDA"/>
    <property type="match status" value="1"/>
</dbReference>
<evidence type="ECO:0000313" key="13">
    <source>
        <dbReference type="Ensembl" id="ENSCSEP00000033296.1"/>
    </source>
</evidence>
<evidence type="ECO:0000256" key="8">
    <source>
        <dbReference type="ARBA" id="ARBA00023212"/>
    </source>
</evidence>
<comment type="similarity">
    <text evidence="10">Belongs to the CEP41 family.</text>
</comment>
<dbReference type="InterPro" id="IPR001763">
    <property type="entry name" value="Rhodanese-like_dom"/>
</dbReference>
<keyword evidence="4" id="KW-0963">Cytoplasm</keyword>
<evidence type="ECO:0000259" key="12">
    <source>
        <dbReference type="PROSITE" id="PS50206"/>
    </source>
</evidence>
<dbReference type="Proteomes" id="UP000265120">
    <property type="component" value="Chromosome 6"/>
</dbReference>
<dbReference type="SUPFAM" id="SSF52821">
    <property type="entry name" value="Rhodanese/Cell cycle control phosphatase"/>
    <property type="match status" value="1"/>
</dbReference>
<keyword evidence="8" id="KW-0206">Cytoskeleton</keyword>
<evidence type="ECO:0000256" key="5">
    <source>
        <dbReference type="ARBA" id="ARBA00022794"/>
    </source>
</evidence>
<comment type="subcellular location">
    <subcellularLocation>
        <location evidence="1">Cytoplasm</location>
        <location evidence="1">Cytoskeleton</location>
        <location evidence="1">Cilium basal body</location>
    </subcellularLocation>
    <subcellularLocation>
        <location evidence="2">Cytoplasm</location>
        <location evidence="2">Cytoskeleton</location>
        <location evidence="2">Microtubule organizing center</location>
        <location evidence="2">Centrosome</location>
    </subcellularLocation>
</comment>
<dbReference type="GO" id="GO:0015031">
    <property type="term" value="P:protein transport"/>
    <property type="evidence" value="ECO:0007669"/>
    <property type="project" value="UniProtKB-KW"/>
</dbReference>
<protein>
    <submittedName>
        <fullName evidence="13">Centrosomal protein 41</fullName>
    </submittedName>
</protein>
<dbReference type="Ensembl" id="ENSCSET00000033730.1">
    <property type="protein sequence ID" value="ENSCSEP00000033296.1"/>
    <property type="gene ID" value="ENSCSEG00000021372.1"/>
</dbReference>
<dbReference type="GO" id="GO:0060271">
    <property type="term" value="P:cilium assembly"/>
    <property type="evidence" value="ECO:0007669"/>
    <property type="project" value="TreeGrafter"/>
</dbReference>
<reference evidence="13" key="2">
    <citation type="submission" date="2025-08" db="UniProtKB">
        <authorList>
            <consortium name="Ensembl"/>
        </authorList>
    </citation>
    <scope>IDENTIFICATION</scope>
</reference>
<keyword evidence="9" id="KW-0966">Cell projection</keyword>
<dbReference type="GeneTree" id="ENSGT00390000002222"/>
<reference evidence="13 14" key="1">
    <citation type="journal article" date="2014" name="Nat. Genet.">
        <title>Whole-genome sequence of a flatfish provides insights into ZW sex chromosome evolution and adaptation to a benthic lifestyle.</title>
        <authorList>
            <person name="Chen S."/>
            <person name="Zhang G."/>
            <person name="Shao C."/>
            <person name="Huang Q."/>
            <person name="Liu G."/>
            <person name="Zhang P."/>
            <person name="Song W."/>
            <person name="An N."/>
            <person name="Chalopin D."/>
            <person name="Volff J.N."/>
            <person name="Hong Y."/>
            <person name="Li Q."/>
            <person name="Sha Z."/>
            <person name="Zhou H."/>
            <person name="Xie M."/>
            <person name="Yu Q."/>
            <person name="Liu Y."/>
            <person name="Xiang H."/>
            <person name="Wang N."/>
            <person name="Wu K."/>
            <person name="Yang C."/>
            <person name="Zhou Q."/>
            <person name="Liao X."/>
            <person name="Yang L."/>
            <person name="Hu Q."/>
            <person name="Zhang J."/>
            <person name="Meng L."/>
            <person name="Jin L."/>
            <person name="Tian Y."/>
            <person name="Lian J."/>
            <person name="Yang J."/>
            <person name="Miao G."/>
            <person name="Liu S."/>
            <person name="Liang Z."/>
            <person name="Yan F."/>
            <person name="Li Y."/>
            <person name="Sun B."/>
            <person name="Zhang H."/>
            <person name="Zhang J."/>
            <person name="Zhu Y."/>
            <person name="Du M."/>
            <person name="Zhao Y."/>
            <person name="Schartl M."/>
            <person name="Tang Q."/>
            <person name="Wang J."/>
        </authorList>
    </citation>
    <scope>NUCLEOTIDE SEQUENCE</scope>
</reference>
<proteinExistence type="inferred from homology"/>
<dbReference type="InterPro" id="IPR036873">
    <property type="entry name" value="Rhodanese-like_dom_sf"/>
</dbReference>
<evidence type="ECO:0000256" key="7">
    <source>
        <dbReference type="ARBA" id="ARBA00023069"/>
    </source>
</evidence>
<dbReference type="AlphaFoldDB" id="A0A3P8X5H4"/>
<dbReference type="InParanoid" id="A0A3P8X5H4"/>
<dbReference type="GO" id="GO:0036064">
    <property type="term" value="C:ciliary basal body"/>
    <property type="evidence" value="ECO:0007669"/>
    <property type="project" value="TreeGrafter"/>
</dbReference>
<dbReference type="Gene3D" id="3.40.250.10">
    <property type="entry name" value="Rhodanese-like domain"/>
    <property type="match status" value="1"/>
</dbReference>
<evidence type="ECO:0000256" key="6">
    <source>
        <dbReference type="ARBA" id="ARBA00022927"/>
    </source>
</evidence>
<organism evidence="13 14">
    <name type="scientific">Cynoglossus semilaevis</name>
    <name type="common">Tongue sole</name>
    <dbReference type="NCBI Taxonomy" id="244447"/>
    <lineage>
        <taxon>Eukaryota</taxon>
        <taxon>Metazoa</taxon>
        <taxon>Chordata</taxon>
        <taxon>Craniata</taxon>
        <taxon>Vertebrata</taxon>
        <taxon>Euteleostomi</taxon>
        <taxon>Actinopterygii</taxon>
        <taxon>Neopterygii</taxon>
        <taxon>Teleostei</taxon>
        <taxon>Neoteleostei</taxon>
        <taxon>Acanthomorphata</taxon>
        <taxon>Carangaria</taxon>
        <taxon>Pleuronectiformes</taxon>
        <taxon>Pleuronectoidei</taxon>
        <taxon>Cynoglossidae</taxon>
        <taxon>Cynoglossinae</taxon>
        <taxon>Cynoglossus</taxon>
    </lineage>
</organism>
<evidence type="ECO:0000256" key="9">
    <source>
        <dbReference type="ARBA" id="ARBA00023273"/>
    </source>
</evidence>
<name>A0A3P8X5H4_CYNSE</name>
<sequence length="386" mass="43636">MLIPFKKMSYNRSIGSVKYMEKRIPKNPKYQHVKTKLDTGCSLTNYMEDIQTNYRYHKDEIFKRLGVTTFAQMILQVAAVSELNEIENDNGSHDTEDRLSTVSDTDLDCQSHRQYDHDNSDVCHTARSTLLSVISGMGELSRENKVPGPVVPDGPYADCPYLLLDVRDRDLYDSCHIISDSELKSLKQPPSRRTVMTETYQLYDTCCELIMINSHSFPSSLLSRTMDAYTKEVREYRNAAGKIIILYDEDERIAAQTATSMCQRGFENLFILSGGLKVLCKKFPDGMVTGSIPTSCLAVPPSSKSKKSSIQQHQLQQTPAAVKRWRFTSDELSRIQEQLEDSLVPSRLSSRMSTTSSRSRVSSAGSRQSSSTVDRESRVQSSTPWK</sequence>
<keyword evidence="5" id="KW-0970">Cilium biogenesis/degradation</keyword>
<evidence type="ECO:0000256" key="4">
    <source>
        <dbReference type="ARBA" id="ARBA00022490"/>
    </source>
</evidence>
<keyword evidence="14" id="KW-1185">Reference proteome</keyword>
<feature type="domain" description="Rhodanese" evidence="12">
    <location>
        <begin position="157"/>
        <end position="288"/>
    </location>
</feature>
<feature type="compositionally biased region" description="Low complexity" evidence="11">
    <location>
        <begin position="346"/>
        <end position="372"/>
    </location>
</feature>